<evidence type="ECO:0000313" key="13">
    <source>
        <dbReference type="WormBase" id="SRAE_2000447800"/>
    </source>
</evidence>
<feature type="disulfide bond" evidence="6">
    <location>
        <begin position="327"/>
        <end position="359"/>
    </location>
</feature>
<dbReference type="STRING" id="34506.A0A090LJ40"/>
<evidence type="ECO:0000256" key="2">
    <source>
        <dbReference type="ARBA" id="ARBA00022670"/>
    </source>
</evidence>
<keyword evidence="8" id="KW-0732">Signal</keyword>
<reference evidence="10 11" key="1">
    <citation type="submission" date="2014-09" db="EMBL/GenBank/DDBJ databases">
        <authorList>
            <person name="Martin A.A."/>
        </authorList>
    </citation>
    <scope>NUCLEOTIDE SEQUENCE</scope>
    <source>
        <strain evidence="11">ED321</strain>
        <strain evidence="10">ED321 Heterogonic</strain>
    </source>
</reference>
<dbReference type="CTD" id="36382203"/>
<dbReference type="CDD" id="cd05471">
    <property type="entry name" value="pepsin_like"/>
    <property type="match status" value="1"/>
</dbReference>
<dbReference type="WBParaSite" id="SRAE_2000447800.1">
    <property type="protein sequence ID" value="SRAE_2000447800.1"/>
    <property type="gene ID" value="WBGene00264710"/>
</dbReference>
<feature type="chain" id="PRO_5015030817" evidence="8">
    <location>
        <begin position="16"/>
        <end position="403"/>
    </location>
</feature>
<keyword evidence="4 7" id="KW-0378">Hydrolase</keyword>
<dbReference type="InterPro" id="IPR034164">
    <property type="entry name" value="Pepsin-like_dom"/>
</dbReference>
<reference evidence="12" key="2">
    <citation type="submission" date="2020-12" db="UniProtKB">
        <authorList>
            <consortium name="WormBaseParasite"/>
        </authorList>
    </citation>
    <scope>IDENTIFICATION</scope>
</reference>
<feature type="active site" evidence="5">
    <location>
        <position position="292"/>
    </location>
</feature>
<dbReference type="PROSITE" id="PS00141">
    <property type="entry name" value="ASP_PROTEASE"/>
    <property type="match status" value="1"/>
</dbReference>
<accession>A0A090LJ40</accession>
<gene>
    <name evidence="10 12 13" type="ORF">SRAE_2000447800</name>
</gene>
<dbReference type="PANTHER" id="PTHR47966">
    <property type="entry name" value="BETA-SITE APP-CLEAVING ENZYME, ISOFORM A-RELATED"/>
    <property type="match status" value="1"/>
</dbReference>
<evidence type="ECO:0000256" key="6">
    <source>
        <dbReference type="PIRSR" id="PIRSR601461-2"/>
    </source>
</evidence>
<keyword evidence="6" id="KW-1015">Disulfide bond</keyword>
<dbReference type="OMA" id="IANDKMV"/>
<dbReference type="InterPro" id="IPR021109">
    <property type="entry name" value="Peptidase_aspartic_dom_sf"/>
</dbReference>
<evidence type="ECO:0000259" key="9">
    <source>
        <dbReference type="PROSITE" id="PS51767"/>
    </source>
</evidence>
<dbReference type="PRINTS" id="PR00792">
    <property type="entry name" value="PEPSIN"/>
</dbReference>
<evidence type="ECO:0000256" key="8">
    <source>
        <dbReference type="SAM" id="SignalP"/>
    </source>
</evidence>
<dbReference type="AlphaFoldDB" id="A0A090LJ40"/>
<keyword evidence="11" id="KW-1185">Reference proteome</keyword>
<evidence type="ECO:0000256" key="4">
    <source>
        <dbReference type="ARBA" id="ARBA00022801"/>
    </source>
</evidence>
<dbReference type="Pfam" id="PF00026">
    <property type="entry name" value="Asp"/>
    <property type="match status" value="1"/>
</dbReference>
<evidence type="ECO:0000256" key="3">
    <source>
        <dbReference type="ARBA" id="ARBA00022750"/>
    </source>
</evidence>
<dbReference type="GeneID" id="36382203"/>
<dbReference type="InterPro" id="IPR033121">
    <property type="entry name" value="PEPTIDASE_A1"/>
</dbReference>
<evidence type="ECO:0000256" key="7">
    <source>
        <dbReference type="RuleBase" id="RU000454"/>
    </source>
</evidence>
<proteinExistence type="inferred from homology"/>
<comment type="similarity">
    <text evidence="1 7">Belongs to the peptidase A1 family.</text>
</comment>
<evidence type="ECO:0000313" key="10">
    <source>
        <dbReference type="EMBL" id="CEF69832.1"/>
    </source>
</evidence>
<keyword evidence="2 7" id="KW-0645">Protease</keyword>
<dbReference type="InterPro" id="IPR001461">
    <property type="entry name" value="Aspartic_peptidase_A1"/>
</dbReference>
<feature type="active site" evidence="5">
    <location>
        <position position="98"/>
    </location>
</feature>
<feature type="signal peptide" evidence="8">
    <location>
        <begin position="1"/>
        <end position="15"/>
    </location>
</feature>
<dbReference type="Gene3D" id="2.40.70.10">
    <property type="entry name" value="Acid Proteases"/>
    <property type="match status" value="2"/>
</dbReference>
<dbReference type="PANTHER" id="PTHR47966:SF45">
    <property type="entry name" value="PEPTIDASE A1 DOMAIN-CONTAINING PROTEIN"/>
    <property type="match status" value="1"/>
</dbReference>
<dbReference type="WormBase" id="SRAE_2000447800">
    <property type="protein sequence ID" value="SRP04109"/>
    <property type="gene ID" value="WBGene00264710"/>
</dbReference>
<evidence type="ECO:0000256" key="5">
    <source>
        <dbReference type="PIRSR" id="PIRSR601461-1"/>
    </source>
</evidence>
<dbReference type="EMBL" id="LN609529">
    <property type="protein sequence ID" value="CEF69832.1"/>
    <property type="molecule type" value="Genomic_DNA"/>
</dbReference>
<feature type="domain" description="Peptidase A1" evidence="9">
    <location>
        <begin position="80"/>
        <end position="399"/>
    </location>
</feature>
<dbReference type="SUPFAM" id="SSF50630">
    <property type="entry name" value="Acid proteases"/>
    <property type="match status" value="1"/>
</dbReference>
<dbReference type="GO" id="GO:0005764">
    <property type="term" value="C:lysosome"/>
    <property type="evidence" value="ECO:0007669"/>
    <property type="project" value="TreeGrafter"/>
</dbReference>
<keyword evidence="3 7" id="KW-0064">Aspartyl protease</keyword>
<dbReference type="PROSITE" id="PS51767">
    <property type="entry name" value="PEPTIDASE_A1"/>
    <property type="match status" value="1"/>
</dbReference>
<evidence type="ECO:0000313" key="11">
    <source>
        <dbReference type="Proteomes" id="UP000035682"/>
    </source>
</evidence>
<evidence type="ECO:0000313" key="12">
    <source>
        <dbReference type="WBParaSite" id="SRAE_2000447800.1"/>
    </source>
</evidence>
<dbReference type="GO" id="GO:0006508">
    <property type="term" value="P:proteolysis"/>
    <property type="evidence" value="ECO:0007669"/>
    <property type="project" value="UniProtKB-KW"/>
</dbReference>
<sequence length="403" mass="45665">MILVFYFLLFINIYGEDLDVGYEIETFKIESTRKRLIKEGKWEEYITEVDNSTTAVPDELYAKKKKSIVQPVNSYQDVEYLGNISIGTPGQHFRVVLDTGSSNLWVVDKNCLKTNKKNNPCLGKSLFDSKRSKTYKNKKRNFGITYGKGYAKGHIGEDTFQILGRKGRRIKMKKIEFGQATDISKDDAQSPIEGIVGLGFRTIANDKMVPPLISAIHRKIFKKPLFTVHLRQLRGREDIYGGKFTYGAINKDNCGPVIGYQKLSSVSYWQFKLKSVSVRNKVYNRGWEVIADTGTSLIGAPPSVADGIAAKLNAQYIPQYGLYTVDCNIKFSGLKMQLLKLKLTIKQKHMMTRFTKTLCILNIFPFDIGAYGPAFIFGDPLHMSYCVIYDIGNKRIGFAKPKK</sequence>
<organism evidence="10">
    <name type="scientific">Strongyloides ratti</name>
    <name type="common">Parasitic roundworm</name>
    <dbReference type="NCBI Taxonomy" id="34506"/>
    <lineage>
        <taxon>Eukaryota</taxon>
        <taxon>Metazoa</taxon>
        <taxon>Ecdysozoa</taxon>
        <taxon>Nematoda</taxon>
        <taxon>Chromadorea</taxon>
        <taxon>Rhabditida</taxon>
        <taxon>Tylenchina</taxon>
        <taxon>Panagrolaimomorpha</taxon>
        <taxon>Strongyloidoidea</taxon>
        <taxon>Strongyloididae</taxon>
        <taxon>Strongyloides</taxon>
    </lineage>
</organism>
<dbReference type="FunFam" id="2.40.70.10:FF:000115">
    <property type="entry name" value="Lysosomal aspartic protease"/>
    <property type="match status" value="1"/>
</dbReference>
<dbReference type="RefSeq" id="XP_024509031.1">
    <property type="nucleotide sequence ID" value="XM_024643353.1"/>
</dbReference>
<evidence type="ECO:0000256" key="1">
    <source>
        <dbReference type="ARBA" id="ARBA00007447"/>
    </source>
</evidence>
<protein>
    <submittedName>
        <fullName evidence="10 12">Aspartic peptidase family and Aspartic peptidase domain-containing protein</fullName>
    </submittedName>
</protein>
<dbReference type="GO" id="GO:0004190">
    <property type="term" value="F:aspartic-type endopeptidase activity"/>
    <property type="evidence" value="ECO:0007669"/>
    <property type="project" value="UniProtKB-KW"/>
</dbReference>
<dbReference type="OrthoDB" id="5839471at2759"/>
<dbReference type="Proteomes" id="UP000035682">
    <property type="component" value="Unplaced"/>
</dbReference>
<dbReference type="InterPro" id="IPR001969">
    <property type="entry name" value="Aspartic_peptidase_AS"/>
</dbReference>
<feature type="disulfide bond" evidence="6">
    <location>
        <begin position="111"/>
        <end position="121"/>
    </location>
</feature>
<name>A0A090LJ40_STRRB</name>